<feature type="compositionally biased region" description="Basic residues" evidence="1">
    <location>
        <begin position="764"/>
        <end position="776"/>
    </location>
</feature>
<feature type="compositionally biased region" description="Gly residues" evidence="1">
    <location>
        <begin position="880"/>
        <end position="889"/>
    </location>
</feature>
<evidence type="ECO:0000313" key="4">
    <source>
        <dbReference type="RefSeq" id="XP_033536792.1"/>
    </source>
</evidence>
<dbReference type="RefSeq" id="XP_033536792.1">
    <property type="nucleotide sequence ID" value="XM_033678947.1"/>
</dbReference>
<dbReference type="OrthoDB" id="5341904at2759"/>
<protein>
    <submittedName>
        <fullName evidence="2 4">Uncharacterized protein</fullName>
    </submittedName>
</protein>
<evidence type="ECO:0000313" key="2">
    <source>
        <dbReference type="EMBL" id="KAF1815161.1"/>
    </source>
</evidence>
<dbReference type="AlphaFoldDB" id="A0A6G1GB81"/>
<organism evidence="2">
    <name type="scientific">Eremomyces bilateralis CBS 781.70</name>
    <dbReference type="NCBI Taxonomy" id="1392243"/>
    <lineage>
        <taxon>Eukaryota</taxon>
        <taxon>Fungi</taxon>
        <taxon>Dikarya</taxon>
        <taxon>Ascomycota</taxon>
        <taxon>Pezizomycotina</taxon>
        <taxon>Dothideomycetes</taxon>
        <taxon>Dothideomycetes incertae sedis</taxon>
        <taxon>Eremomycetales</taxon>
        <taxon>Eremomycetaceae</taxon>
        <taxon>Eremomyces</taxon>
    </lineage>
</organism>
<proteinExistence type="predicted"/>
<reference evidence="2 4" key="1">
    <citation type="submission" date="2020-01" db="EMBL/GenBank/DDBJ databases">
        <authorList>
            <consortium name="DOE Joint Genome Institute"/>
            <person name="Haridas S."/>
            <person name="Albert R."/>
            <person name="Binder M."/>
            <person name="Bloem J."/>
            <person name="Labutti K."/>
            <person name="Salamov A."/>
            <person name="Andreopoulos B."/>
            <person name="Baker S.E."/>
            <person name="Barry K."/>
            <person name="Bills G."/>
            <person name="Bluhm B.H."/>
            <person name="Cannon C."/>
            <person name="Castanera R."/>
            <person name="Culley D.E."/>
            <person name="Daum C."/>
            <person name="Ezra D."/>
            <person name="Gonzalez J.B."/>
            <person name="Henrissat B."/>
            <person name="Kuo A."/>
            <person name="Liang C."/>
            <person name="Lipzen A."/>
            <person name="Lutzoni F."/>
            <person name="Magnuson J."/>
            <person name="Mondo S."/>
            <person name="Nolan M."/>
            <person name="Ohm R."/>
            <person name="Pangilinan J."/>
            <person name="Park H.-J."/>
            <person name="Ramirez L."/>
            <person name="Alfaro M."/>
            <person name="Sun H."/>
            <person name="Tritt A."/>
            <person name="Yoshinaga Y."/>
            <person name="Zwiers L.-H."/>
            <person name="Turgeon B.G."/>
            <person name="Goodwin S.B."/>
            <person name="Spatafora J.W."/>
            <person name="Crous P.W."/>
            <person name="Grigoriev I.V."/>
        </authorList>
    </citation>
    <scope>NUCLEOTIDE SEQUENCE</scope>
    <source>
        <strain evidence="2 4">CBS 781.70</strain>
    </source>
</reference>
<feature type="region of interest" description="Disordered" evidence="1">
    <location>
        <begin position="730"/>
        <end position="902"/>
    </location>
</feature>
<reference evidence="4" key="2">
    <citation type="submission" date="2020-04" db="EMBL/GenBank/DDBJ databases">
        <authorList>
            <consortium name="NCBI Genome Project"/>
        </authorList>
    </citation>
    <scope>NUCLEOTIDE SEQUENCE</scope>
    <source>
        <strain evidence="4">CBS 781.70</strain>
    </source>
</reference>
<feature type="compositionally biased region" description="Pro residues" evidence="1">
    <location>
        <begin position="671"/>
        <end position="680"/>
    </location>
</feature>
<gene>
    <name evidence="2 4" type="ORF">P152DRAFT_456216</name>
</gene>
<feature type="region of interest" description="Disordered" evidence="1">
    <location>
        <begin position="702"/>
        <end position="721"/>
    </location>
</feature>
<feature type="region of interest" description="Disordered" evidence="1">
    <location>
        <begin position="590"/>
        <end position="611"/>
    </location>
</feature>
<evidence type="ECO:0000256" key="1">
    <source>
        <dbReference type="SAM" id="MobiDB-lite"/>
    </source>
</evidence>
<feature type="region of interest" description="Disordered" evidence="1">
    <location>
        <begin position="641"/>
        <end position="696"/>
    </location>
</feature>
<keyword evidence="3" id="KW-1185">Reference proteome</keyword>
<feature type="compositionally biased region" description="Basic residues" evidence="1">
    <location>
        <begin position="142"/>
        <end position="152"/>
    </location>
</feature>
<dbReference type="Proteomes" id="UP000504638">
    <property type="component" value="Unplaced"/>
</dbReference>
<dbReference type="EMBL" id="ML975152">
    <property type="protein sequence ID" value="KAF1815161.1"/>
    <property type="molecule type" value="Genomic_DNA"/>
</dbReference>
<dbReference type="GeneID" id="54419517"/>
<feature type="compositionally biased region" description="Basic and acidic residues" evidence="1">
    <location>
        <begin position="826"/>
        <end position="839"/>
    </location>
</feature>
<accession>A0A6G1GB81</accession>
<reference evidence="4" key="3">
    <citation type="submission" date="2025-04" db="UniProtKB">
        <authorList>
            <consortium name="RefSeq"/>
        </authorList>
    </citation>
    <scope>IDENTIFICATION</scope>
    <source>
        <strain evidence="4">CBS 781.70</strain>
    </source>
</reference>
<feature type="compositionally biased region" description="Basic and acidic residues" evidence="1">
    <location>
        <begin position="265"/>
        <end position="277"/>
    </location>
</feature>
<feature type="region of interest" description="Disordered" evidence="1">
    <location>
        <begin position="110"/>
        <end position="297"/>
    </location>
</feature>
<feature type="compositionally biased region" description="Low complexity" evidence="1">
    <location>
        <begin position="777"/>
        <end position="787"/>
    </location>
</feature>
<evidence type="ECO:0000313" key="3">
    <source>
        <dbReference type="Proteomes" id="UP000504638"/>
    </source>
</evidence>
<name>A0A6G1GB81_9PEZI</name>
<feature type="compositionally biased region" description="Polar residues" evidence="1">
    <location>
        <begin position="160"/>
        <end position="187"/>
    </location>
</feature>
<sequence length="926" mass="102316">MDPVTAKLIRRRSFAIPGKATRMQSLDGPGSVKMKLRLGKRHTFQFDHAPFGHRDRERMTAPWLEPHRVQTPSEMEYSHLGALKRGSLFVTNGAASPDPSVKSRVLTPEKLPSLGPSDEDYFTASEGHTTGDEFDGQVMLQQRRRNQHRRRASSPLKQDISINSGLTQRLERSSTSPSARFQSSVGGTSFVDGYRSEISSDSFSGSPKYERVATPQQENSLADDPETCNEPNGEVMLGYDNSAHHHSRDDEPSSAPSTSLITEEGSNRELNRGDSGKSTETNADSGYASGGSILGVADSKSRNKDYFEYQKSISNRLNDQHSWRPDREESLAQADAIHQMTEHPGIPADYAVQPNHSASPEDDIIESIEHGYEPLRLHRPSVLRSASWKKAFRKSYRISAEPAPTVAVEAKREQGNQPSVPKQKILQKARSQVLEPTNLHLGHDYSRDAIPSVPKEVRASFARRLSASPGMGFLCRTYDSTAHTDVHEIRRSASPFNMPIRFPSPSPSVESGYDMREDIPEPPDRPPHRYLGRMLSVKAEKLMRRKSYGAVERRRSNRLSSMETEYADVADFGTVAHSLGASPYDVASLPPAARNHPRPLASHPTHPHQLGSAMARPRSMVEMNARVASEFARLRSRERAAPIGRNANRPRSFHDAGAHSSVGSSYYAQDPTPPVPPLPGPYSCGNDMYPKTNLAVPKGNTHVASQYRPSGRPSPSRLWSPNPWVVPHDAHLPTSVAGHSKRPHPPAEAHILPSWDQHSEHRQQYRKHLPSTRHPTRSPLPSPSLSSEGAAFEPYPSRRRSHHEDSRHVIPPTLSGGTHKATLSPYDERSDRRNPDARSRARSRARSPKPGSMERAPSLSPHGFGMADRYSGGLDYGYEPGYGVGGSAGTRGSPGVSEASRKSRGYMQDYGVDLSDVPVAIYYGGR</sequence>